<gene>
    <name evidence="2" type="ORF">ACFOKC_02810</name>
</gene>
<keyword evidence="1" id="KW-0812">Transmembrane</keyword>
<proteinExistence type="predicted"/>
<dbReference type="EMBL" id="JBHRWN010000002">
    <property type="protein sequence ID" value="MFC3476648.1"/>
    <property type="molecule type" value="Genomic_DNA"/>
</dbReference>
<dbReference type="Pfam" id="PF26119">
    <property type="entry name" value="DUF8036"/>
    <property type="match status" value="1"/>
</dbReference>
<evidence type="ECO:0000313" key="2">
    <source>
        <dbReference type="EMBL" id="MFC3476648.1"/>
    </source>
</evidence>
<evidence type="ECO:0000313" key="3">
    <source>
        <dbReference type="Proteomes" id="UP001595660"/>
    </source>
</evidence>
<dbReference type="InterPro" id="IPR058349">
    <property type="entry name" value="DUF8036"/>
</dbReference>
<dbReference type="Proteomes" id="UP001595660">
    <property type="component" value="Unassembled WGS sequence"/>
</dbReference>
<dbReference type="AlphaFoldDB" id="A0ABD5NBJ5"/>
<dbReference type="RefSeq" id="WP_232572205.1">
    <property type="nucleotide sequence ID" value="NZ_CP089466.1"/>
</dbReference>
<organism evidence="2 3">
    <name type="scientific">Halobacterium litoreum</name>
    <dbReference type="NCBI Taxonomy" id="2039234"/>
    <lineage>
        <taxon>Archaea</taxon>
        <taxon>Methanobacteriati</taxon>
        <taxon>Methanobacteriota</taxon>
        <taxon>Stenosarchaea group</taxon>
        <taxon>Halobacteria</taxon>
        <taxon>Halobacteriales</taxon>
        <taxon>Halobacteriaceae</taxon>
        <taxon>Halobacterium</taxon>
    </lineage>
</organism>
<reference evidence="2 3" key="1">
    <citation type="journal article" date="2019" name="Int. J. Syst. Evol. Microbiol.">
        <title>The Global Catalogue of Microorganisms (GCM) 10K type strain sequencing project: providing services to taxonomists for standard genome sequencing and annotation.</title>
        <authorList>
            <consortium name="The Broad Institute Genomics Platform"/>
            <consortium name="The Broad Institute Genome Sequencing Center for Infectious Disease"/>
            <person name="Wu L."/>
            <person name="Ma J."/>
        </authorList>
    </citation>
    <scope>NUCLEOTIDE SEQUENCE [LARGE SCALE GENOMIC DNA]</scope>
    <source>
        <strain evidence="2 3">CGMCC 1.12562</strain>
    </source>
</reference>
<feature type="transmembrane region" description="Helical" evidence="1">
    <location>
        <begin position="39"/>
        <end position="59"/>
    </location>
</feature>
<keyword evidence="1" id="KW-1133">Transmembrane helix</keyword>
<comment type="caution">
    <text evidence="2">The sequence shown here is derived from an EMBL/GenBank/DDBJ whole genome shotgun (WGS) entry which is preliminary data.</text>
</comment>
<sequence length="100" mass="11194">MTVWADVSRVAMGVNVVLLAVLCTIWFRNYRQFGSKHTLGLFLFGLLLLGENALGLYYFMMHDTLAGWFGGLPQLAATALLALRLLETVAIAFLVWVTWD</sequence>
<dbReference type="GeneID" id="69117438"/>
<name>A0ABD5NBJ5_9EURY</name>
<accession>A0ABD5NBJ5</accession>
<keyword evidence="3" id="KW-1185">Reference proteome</keyword>
<evidence type="ECO:0000256" key="1">
    <source>
        <dbReference type="SAM" id="Phobius"/>
    </source>
</evidence>
<keyword evidence="1" id="KW-0472">Membrane</keyword>
<protein>
    <submittedName>
        <fullName evidence="2">Uncharacterized protein</fullName>
    </submittedName>
</protein>
<feature type="transmembrane region" description="Helical" evidence="1">
    <location>
        <begin position="79"/>
        <end position="99"/>
    </location>
</feature>
<feature type="transmembrane region" description="Helical" evidence="1">
    <location>
        <begin position="6"/>
        <end position="27"/>
    </location>
</feature>